<evidence type="ECO:0000313" key="2">
    <source>
        <dbReference type="Proteomes" id="UP001589568"/>
    </source>
</evidence>
<comment type="caution">
    <text evidence="1">The sequence shown here is derived from an EMBL/GenBank/DDBJ whole genome shotgun (WGS) entry which is preliminary data.</text>
</comment>
<proteinExistence type="predicted"/>
<protein>
    <recommendedName>
        <fullName evidence="3">Site-specific integrase</fullName>
    </recommendedName>
</protein>
<evidence type="ECO:0008006" key="3">
    <source>
        <dbReference type="Google" id="ProtNLM"/>
    </source>
</evidence>
<accession>A0ABV5NWN3</accession>
<dbReference type="Proteomes" id="UP001589568">
    <property type="component" value="Unassembled WGS sequence"/>
</dbReference>
<keyword evidence="2" id="KW-1185">Reference proteome</keyword>
<name>A0ABV5NWN3_9ACTN</name>
<evidence type="ECO:0000313" key="1">
    <source>
        <dbReference type="EMBL" id="MFB9474738.1"/>
    </source>
</evidence>
<dbReference type="EMBL" id="JBHMCF010000040">
    <property type="protein sequence ID" value="MFB9474738.1"/>
    <property type="molecule type" value="Genomic_DNA"/>
</dbReference>
<dbReference type="RefSeq" id="WP_379484538.1">
    <property type="nucleotide sequence ID" value="NZ_JBHMCF010000040.1"/>
</dbReference>
<organism evidence="1 2">
    <name type="scientific">Nonomuraea salmonea</name>
    <dbReference type="NCBI Taxonomy" id="46181"/>
    <lineage>
        <taxon>Bacteria</taxon>
        <taxon>Bacillati</taxon>
        <taxon>Actinomycetota</taxon>
        <taxon>Actinomycetes</taxon>
        <taxon>Streptosporangiales</taxon>
        <taxon>Streptosporangiaceae</taxon>
        <taxon>Nonomuraea</taxon>
    </lineage>
</organism>
<sequence>MADRVIFLPVPASAQPVPPSVRGSVFDGAHICELARLRLRPEAVRPVFEDEVWDLTGLADAPQQMQEHEKRLDFTAISDPCWRLVAKEYVLARLAPDHELVAISPFASRVRKGPRSAHQHLRELAGWFAWLREQGITALSQVRQDHCDAWLAEARLSKPTPGQPQRMLKPGSVVVKVTVVQALAFYEELFEGDGYRPGFVPWKGKTAQQVAGVKHQYINSTPPVPDEHIQRLLAACFYLIDVLGPHVAELFAEVRSNIRRTEKLKLWATLEDRSKVRKVIHAHLRRGEPLVRAEPALIARRLQGGWSPEDPLLHLHLASLACQIGRQNFGQELKRDMRPELERAAAELGLVGQYARQAPLVPRADCQHATDPQLIAWTEPLGSMQAQSMASLVMTAAITVTAAISGMRASELMEIVPGSRREPVNIPGGGRRFRLASKVIKGRTFGGEPDEWVVLPEVDRAIALAERLASTTEGEPIFGVIDFPGRYRRLCEWVNGPAGQRLGLEPIPDGPLSLRMLRRTLALELGRRPGGVLAAKVALKHVSVATSEGYVARPGGSQALFLAEAQQEEEAHKIELIAQMFSDYQQGQMPAGPGARHLIDTFAHVDAALKDQPAGEPNVLDNERRIENLLRKTAKTLHIGTANYCWFRDPAKALCLRLAGTPDAKKPLAGMCDSARCPQATHHPCHRPVWQDRAEAMQEFQASPRFPAGEKRRLKPEVERTLTVLGQIDAAFGAGQEASA</sequence>
<reference evidence="1 2" key="1">
    <citation type="submission" date="2024-09" db="EMBL/GenBank/DDBJ databases">
        <authorList>
            <person name="Sun Q."/>
            <person name="Mori K."/>
        </authorList>
    </citation>
    <scope>NUCLEOTIDE SEQUENCE [LARGE SCALE GENOMIC DNA]</scope>
    <source>
        <strain evidence="1 2">JCM 3324</strain>
    </source>
</reference>
<gene>
    <name evidence="1" type="ORF">ACFFR3_35040</name>
</gene>